<evidence type="ECO:0000256" key="4">
    <source>
        <dbReference type="ARBA" id="ARBA00023163"/>
    </source>
</evidence>
<feature type="DNA-binding region" description="OmpR/PhoB-type" evidence="6">
    <location>
        <begin position="1"/>
        <end position="94"/>
    </location>
</feature>
<gene>
    <name evidence="9" type="ORF">I0C86_27070</name>
</gene>
<dbReference type="PANTHER" id="PTHR35807:SF1">
    <property type="entry name" value="TRANSCRIPTIONAL REGULATOR REDD"/>
    <property type="match status" value="1"/>
</dbReference>
<dbReference type="Pfam" id="PF13424">
    <property type="entry name" value="TPR_12"/>
    <property type="match status" value="1"/>
</dbReference>
<dbReference type="Gene3D" id="3.40.50.300">
    <property type="entry name" value="P-loop containing nucleotide triphosphate hydrolases"/>
    <property type="match status" value="1"/>
</dbReference>
<dbReference type="SMART" id="SM00862">
    <property type="entry name" value="Trans_reg_C"/>
    <property type="match status" value="1"/>
</dbReference>
<keyword evidence="2" id="KW-0805">Transcription regulation</keyword>
<dbReference type="PANTHER" id="PTHR35807">
    <property type="entry name" value="TRANSCRIPTIONAL REGULATOR REDD-RELATED"/>
    <property type="match status" value="1"/>
</dbReference>
<feature type="region of interest" description="Disordered" evidence="7">
    <location>
        <begin position="256"/>
        <end position="278"/>
    </location>
</feature>
<feature type="domain" description="OmpR/PhoB-type" evidence="8">
    <location>
        <begin position="1"/>
        <end position="94"/>
    </location>
</feature>
<feature type="repeat" description="TPR" evidence="5">
    <location>
        <begin position="724"/>
        <end position="757"/>
    </location>
</feature>
<dbReference type="PROSITE" id="PS50005">
    <property type="entry name" value="TPR"/>
    <property type="match status" value="1"/>
</dbReference>
<organism evidence="9 10">
    <name type="scientific">Plantactinospora alkalitolerans</name>
    <dbReference type="NCBI Taxonomy" id="2789879"/>
    <lineage>
        <taxon>Bacteria</taxon>
        <taxon>Bacillati</taxon>
        <taxon>Actinomycetota</taxon>
        <taxon>Actinomycetes</taxon>
        <taxon>Micromonosporales</taxon>
        <taxon>Micromonosporaceae</taxon>
        <taxon>Plantactinospora</taxon>
    </lineage>
</organism>
<dbReference type="PRINTS" id="PR00364">
    <property type="entry name" value="DISEASERSIST"/>
</dbReference>
<evidence type="ECO:0000256" key="3">
    <source>
        <dbReference type="ARBA" id="ARBA00023125"/>
    </source>
</evidence>
<dbReference type="SMART" id="SM01043">
    <property type="entry name" value="BTAD"/>
    <property type="match status" value="1"/>
</dbReference>
<keyword evidence="10" id="KW-1185">Reference proteome</keyword>
<name>A0ABS0H2R9_9ACTN</name>
<proteinExistence type="inferred from homology"/>
<evidence type="ECO:0000313" key="9">
    <source>
        <dbReference type="EMBL" id="MBF9132586.1"/>
    </source>
</evidence>
<dbReference type="PROSITE" id="PS50293">
    <property type="entry name" value="TPR_REGION"/>
    <property type="match status" value="1"/>
</dbReference>
<accession>A0ABS0H2R9</accession>
<reference evidence="9 10" key="1">
    <citation type="submission" date="2020-11" db="EMBL/GenBank/DDBJ databases">
        <title>A novel isolate from a Black sea contaminated sediment with potential to produce alkanes: Plantactinospora alkalitolerans sp. nov.</title>
        <authorList>
            <person name="Carro L."/>
            <person name="Veyisoglu A."/>
            <person name="Guven K."/>
            <person name="Schumann P."/>
            <person name="Klenk H.-P."/>
            <person name="Sahin N."/>
        </authorList>
    </citation>
    <scope>NUCLEOTIDE SEQUENCE [LARGE SCALE GENOMIC DNA]</scope>
    <source>
        <strain evidence="9 10">S1510</strain>
    </source>
</reference>
<sequence>MMDFLLLGPFEARFDGQKIPLGRRRERCLLALLLLEANRLVPTDRLIDLLWDKEPPATARRTIHAHAARLRSALRPYPTAPHVVSKQVGYLVDVPPGSVDTHRFRSLVERAGNIGDAGDRAALYRDALNLWRGPLMADVASVALRERVGRPLDELRLRTLENLLGGELEQGRHREVLPDLADAVATYPENEQLTALYMLAMHRSGRTLEAGRHYAGFRRHLVQASGIEPSRKLGDLHAAILRADAALLPAHPAIATPALGPPRERARTSTHAMPDPISDFVGRTPELAALDRLAERPRPGPALGTVHGVGGVGKTALVLHWAHTTAANFPDGAVYVDLYGHAAPGPISPEKGLRLVLRHLGLTDDRLPDDAEELAAAYRATLTGRRLLILDNVPAAAHVRAALPVDSNVTVIAVSREALPGLSVHERARQIRLEPMPVDDAMHLLAAVSGARLPKPSSGPLAELARLCDGIPLALRIVGCRLADDPRLAPEAIVAELAPEEKRLATLEIDDEDRGMRGVFDSSYRRLDADHARLFRLLGALPVVAVSPVCAAAAAALPASDARRLLQSLSRRQVAAPGANGDYRMHELVRLFARERAHAEESVEDLSAAVRRAADWYLDTTFHAYPLLSPRRAGRAAPDLAHPPAQPLRFTSREAALVWFAAERDNLVTLIRDLGRRGWHRSAAELAGSLFAFYHQHRLWRDWVETYSCAQESARLWGDWYAESRILVGLGVAYKQLGRYEQAADAYQRALDIAVAAGDVLSTGPILVNLGGLCNTVGRPQDASRHLQAALALPGYSDDPRYSPVLWLNLTHLNFNQGEFEQAAECVRSGLAAAAASGDVHTTAYLNHWAGELSLRQRRFDLAAESAAAEIEIARAAHDPLRQAYGLDLLASAVAYGEPGRARSLWREAQAISAGLGHALATDIEKLLHDGPVTEHELIARRLRVNRLP</sequence>
<dbReference type="InterPro" id="IPR019734">
    <property type="entry name" value="TPR_rpt"/>
</dbReference>
<dbReference type="SUPFAM" id="SSF52540">
    <property type="entry name" value="P-loop containing nucleoside triphosphate hydrolases"/>
    <property type="match status" value="1"/>
</dbReference>
<dbReference type="InterPro" id="IPR005158">
    <property type="entry name" value="BTAD"/>
</dbReference>
<comment type="caution">
    <text evidence="9">The sequence shown here is derived from an EMBL/GenBank/DDBJ whole genome shotgun (WGS) entry which is preliminary data.</text>
</comment>
<dbReference type="SMART" id="SM00028">
    <property type="entry name" value="TPR"/>
    <property type="match status" value="3"/>
</dbReference>
<dbReference type="InterPro" id="IPR011990">
    <property type="entry name" value="TPR-like_helical_dom_sf"/>
</dbReference>
<dbReference type="Gene3D" id="1.25.40.10">
    <property type="entry name" value="Tetratricopeptide repeat domain"/>
    <property type="match status" value="3"/>
</dbReference>
<comment type="similarity">
    <text evidence="1">Belongs to the AfsR/DnrI/RedD regulatory family.</text>
</comment>
<dbReference type="InterPro" id="IPR036388">
    <property type="entry name" value="WH-like_DNA-bd_sf"/>
</dbReference>
<protein>
    <submittedName>
        <fullName evidence="9">Tetratricopeptide repeat protein</fullName>
    </submittedName>
</protein>
<dbReference type="Pfam" id="PF00486">
    <property type="entry name" value="Trans_reg_C"/>
    <property type="match status" value="1"/>
</dbReference>
<keyword evidence="3 6" id="KW-0238">DNA-binding</keyword>
<evidence type="ECO:0000259" key="8">
    <source>
        <dbReference type="PROSITE" id="PS51755"/>
    </source>
</evidence>
<dbReference type="PROSITE" id="PS51755">
    <property type="entry name" value="OMPR_PHOB"/>
    <property type="match status" value="1"/>
</dbReference>
<dbReference type="InterPro" id="IPR016032">
    <property type="entry name" value="Sig_transdc_resp-reg_C-effctor"/>
</dbReference>
<dbReference type="SUPFAM" id="SSF46894">
    <property type="entry name" value="C-terminal effector domain of the bipartite response regulators"/>
    <property type="match status" value="1"/>
</dbReference>
<dbReference type="Proteomes" id="UP000638560">
    <property type="component" value="Unassembled WGS sequence"/>
</dbReference>
<dbReference type="InterPro" id="IPR051677">
    <property type="entry name" value="AfsR-DnrI-RedD_regulator"/>
</dbReference>
<evidence type="ECO:0000256" key="1">
    <source>
        <dbReference type="ARBA" id="ARBA00005820"/>
    </source>
</evidence>
<evidence type="ECO:0000256" key="2">
    <source>
        <dbReference type="ARBA" id="ARBA00023015"/>
    </source>
</evidence>
<evidence type="ECO:0000313" key="10">
    <source>
        <dbReference type="Proteomes" id="UP000638560"/>
    </source>
</evidence>
<dbReference type="InterPro" id="IPR027417">
    <property type="entry name" value="P-loop_NTPase"/>
</dbReference>
<evidence type="ECO:0000256" key="6">
    <source>
        <dbReference type="PROSITE-ProRule" id="PRU01091"/>
    </source>
</evidence>
<dbReference type="EMBL" id="JADPUN010000242">
    <property type="protein sequence ID" value="MBF9132586.1"/>
    <property type="molecule type" value="Genomic_DNA"/>
</dbReference>
<dbReference type="SUPFAM" id="SSF48452">
    <property type="entry name" value="TPR-like"/>
    <property type="match status" value="2"/>
</dbReference>
<dbReference type="CDD" id="cd15831">
    <property type="entry name" value="BTAD"/>
    <property type="match status" value="1"/>
</dbReference>
<dbReference type="Gene3D" id="1.10.10.10">
    <property type="entry name" value="Winged helix-like DNA-binding domain superfamily/Winged helix DNA-binding domain"/>
    <property type="match status" value="1"/>
</dbReference>
<dbReference type="InterPro" id="IPR001867">
    <property type="entry name" value="OmpR/PhoB-type_DNA-bd"/>
</dbReference>
<keyword evidence="4" id="KW-0804">Transcription</keyword>
<dbReference type="Pfam" id="PF03704">
    <property type="entry name" value="BTAD"/>
    <property type="match status" value="1"/>
</dbReference>
<keyword evidence="5" id="KW-0802">TPR repeat</keyword>
<evidence type="ECO:0000256" key="5">
    <source>
        <dbReference type="PROSITE-ProRule" id="PRU00339"/>
    </source>
</evidence>
<evidence type="ECO:0000256" key="7">
    <source>
        <dbReference type="SAM" id="MobiDB-lite"/>
    </source>
</evidence>